<dbReference type="STRING" id="28234.SAMN04488588_0088"/>
<evidence type="ECO:0000256" key="2">
    <source>
        <dbReference type="ARBA" id="ARBA00023125"/>
    </source>
</evidence>
<dbReference type="OrthoDB" id="47944at2"/>
<dbReference type="Gene3D" id="1.10.260.40">
    <property type="entry name" value="lambda repressor-like DNA-binding domains"/>
    <property type="match status" value="1"/>
</dbReference>
<dbReference type="RefSeq" id="WP_091401790.1">
    <property type="nucleotide sequence ID" value="NZ_FMYV01000001.1"/>
</dbReference>
<dbReference type="InterPro" id="IPR046335">
    <property type="entry name" value="LacI/GalR-like_sensor"/>
</dbReference>
<reference evidence="6 8" key="2">
    <citation type="submission" date="2019-04" db="EMBL/GenBank/DDBJ databases">
        <title>Draft genome sequence data and analysis of a Fermenting Bacterium, Geotoga petraea strain HO-Geo1, isolated from heavy-oil petroleum reservoir in Russia.</title>
        <authorList>
            <person name="Grouzdev D.S."/>
            <person name="Semenova E.M."/>
            <person name="Sokolova D.S."/>
            <person name="Tourova T.P."/>
            <person name="Poltaraus A.B."/>
            <person name="Nazina T.N."/>
        </authorList>
    </citation>
    <scope>NUCLEOTIDE SEQUENCE [LARGE SCALE GENOMIC DNA]</scope>
    <source>
        <strain evidence="6 8">HO-Geo1</strain>
    </source>
</reference>
<dbReference type="InterPro" id="IPR010982">
    <property type="entry name" value="Lambda_DNA-bd_dom_sf"/>
</dbReference>
<evidence type="ECO:0000313" key="8">
    <source>
        <dbReference type="Proteomes" id="UP000297288"/>
    </source>
</evidence>
<keyword evidence="1" id="KW-0805">Transcription regulation</keyword>
<dbReference type="EMBL" id="SRME01000001">
    <property type="protein sequence ID" value="TGG88945.1"/>
    <property type="molecule type" value="Genomic_DNA"/>
</dbReference>
<reference evidence="5 7" key="1">
    <citation type="submission" date="2016-10" db="EMBL/GenBank/DDBJ databases">
        <authorList>
            <person name="de Groot N.N."/>
        </authorList>
    </citation>
    <scope>NUCLEOTIDE SEQUENCE [LARGE SCALE GENOMIC DNA]</scope>
    <source>
        <strain evidence="5 7">WG14</strain>
    </source>
</reference>
<evidence type="ECO:0000256" key="1">
    <source>
        <dbReference type="ARBA" id="ARBA00023015"/>
    </source>
</evidence>
<keyword evidence="7" id="KW-1185">Reference proteome</keyword>
<sequence length="341" mass="38599">MNKKFVTMKDIAKEVGVSINTVSKAFKDHPDISEKTKSIILDTAEKMGYIKNYSASILRGKKSGLLGTIYSDGSNPFFSEVGKGIEYEADKNGYNVITMNSMGNLIKEKKNIMTLLENRVDGLILFPINNKMEYYDIYNLKQNTVLAGQPFDGDIFDNVYTDEFNGAFKAVDYLIKSGRKKIMMIDNFLFKIGKNKRYQGYTYALEKNNIKYSNKLHKVVGKLDRIHRINEGKKIIEKAVKDNIKFDAVFTFNDLLAFGVIKGLHESGLKIPEDVSVMGYDDLDLSSMITPSLSTVKYDKFDMGGKIVKTLMKRLKKPDKKTERVKIDTDIVIRASTKGGE</sequence>
<accession>A0A1G6HS34</accession>
<feature type="domain" description="HTH lacI-type" evidence="4">
    <location>
        <begin position="6"/>
        <end position="60"/>
    </location>
</feature>
<organism evidence="5 7">
    <name type="scientific">Geotoga petraea</name>
    <dbReference type="NCBI Taxonomy" id="28234"/>
    <lineage>
        <taxon>Bacteria</taxon>
        <taxon>Thermotogati</taxon>
        <taxon>Thermotogota</taxon>
        <taxon>Thermotogae</taxon>
        <taxon>Petrotogales</taxon>
        <taxon>Petrotogaceae</taxon>
        <taxon>Geotoga</taxon>
    </lineage>
</organism>
<evidence type="ECO:0000313" key="7">
    <source>
        <dbReference type="Proteomes" id="UP000199322"/>
    </source>
</evidence>
<dbReference type="Proteomes" id="UP000297288">
    <property type="component" value="Unassembled WGS sequence"/>
</dbReference>
<evidence type="ECO:0000259" key="4">
    <source>
        <dbReference type="PROSITE" id="PS50932"/>
    </source>
</evidence>
<dbReference type="Proteomes" id="UP000199322">
    <property type="component" value="Unassembled WGS sequence"/>
</dbReference>
<dbReference type="SMART" id="SM00354">
    <property type="entry name" value="HTH_LACI"/>
    <property type="match status" value="1"/>
</dbReference>
<evidence type="ECO:0000313" key="5">
    <source>
        <dbReference type="EMBL" id="SDB97020.1"/>
    </source>
</evidence>
<evidence type="ECO:0000256" key="3">
    <source>
        <dbReference type="ARBA" id="ARBA00023163"/>
    </source>
</evidence>
<dbReference type="GO" id="GO:0003700">
    <property type="term" value="F:DNA-binding transcription factor activity"/>
    <property type="evidence" value="ECO:0007669"/>
    <property type="project" value="TreeGrafter"/>
</dbReference>
<proteinExistence type="predicted"/>
<gene>
    <name evidence="6" type="ORF">E4650_01750</name>
    <name evidence="5" type="ORF">SAMN04488588_0088</name>
</gene>
<dbReference type="Pfam" id="PF00356">
    <property type="entry name" value="LacI"/>
    <property type="match status" value="1"/>
</dbReference>
<dbReference type="SUPFAM" id="SSF47413">
    <property type="entry name" value="lambda repressor-like DNA-binding domains"/>
    <property type="match status" value="1"/>
</dbReference>
<dbReference type="GO" id="GO:0000976">
    <property type="term" value="F:transcription cis-regulatory region binding"/>
    <property type="evidence" value="ECO:0007669"/>
    <property type="project" value="TreeGrafter"/>
</dbReference>
<dbReference type="PANTHER" id="PTHR30146:SF154">
    <property type="entry name" value="TRANSCRIPTION REGULATOR, MEMBER OF GALR FAMILY"/>
    <property type="match status" value="1"/>
</dbReference>
<dbReference type="PANTHER" id="PTHR30146">
    <property type="entry name" value="LACI-RELATED TRANSCRIPTIONAL REPRESSOR"/>
    <property type="match status" value="1"/>
</dbReference>
<name>A0A1G6HS34_9BACT</name>
<dbReference type="AlphaFoldDB" id="A0A1G6HS34"/>
<dbReference type="CDD" id="cd01392">
    <property type="entry name" value="HTH_LacI"/>
    <property type="match status" value="1"/>
</dbReference>
<dbReference type="InterPro" id="IPR000843">
    <property type="entry name" value="HTH_LacI"/>
</dbReference>
<dbReference type="CDD" id="cd06267">
    <property type="entry name" value="PBP1_LacI_sugar_binding-like"/>
    <property type="match status" value="1"/>
</dbReference>
<dbReference type="SUPFAM" id="SSF53822">
    <property type="entry name" value="Periplasmic binding protein-like I"/>
    <property type="match status" value="1"/>
</dbReference>
<keyword evidence="2" id="KW-0238">DNA-binding</keyword>
<dbReference type="PROSITE" id="PS50932">
    <property type="entry name" value="HTH_LACI_2"/>
    <property type="match status" value="1"/>
</dbReference>
<evidence type="ECO:0000313" key="6">
    <source>
        <dbReference type="EMBL" id="TGG88945.1"/>
    </source>
</evidence>
<protein>
    <submittedName>
        <fullName evidence="6">LacI family transcriptional regulator</fullName>
    </submittedName>
    <submittedName>
        <fullName evidence="5">Transcriptional regulator, LacI family</fullName>
    </submittedName>
</protein>
<dbReference type="Pfam" id="PF13377">
    <property type="entry name" value="Peripla_BP_3"/>
    <property type="match status" value="1"/>
</dbReference>
<dbReference type="InterPro" id="IPR028082">
    <property type="entry name" value="Peripla_BP_I"/>
</dbReference>
<dbReference type="Gene3D" id="3.40.50.2300">
    <property type="match status" value="2"/>
</dbReference>
<keyword evidence="3" id="KW-0804">Transcription</keyword>
<dbReference type="EMBL" id="FMYV01000001">
    <property type="protein sequence ID" value="SDB97020.1"/>
    <property type="molecule type" value="Genomic_DNA"/>
</dbReference>